<keyword evidence="2" id="KW-0472">Membrane</keyword>
<keyword evidence="2" id="KW-1133">Transmembrane helix</keyword>
<dbReference type="RefSeq" id="WP_237381784.1">
    <property type="nucleotide sequence ID" value="NZ_CP071793.1"/>
</dbReference>
<dbReference type="KEGG" id="scor:J3U87_04240"/>
<evidence type="ECO:0000313" key="3">
    <source>
        <dbReference type="EMBL" id="QTD51658.1"/>
    </source>
</evidence>
<keyword evidence="4" id="KW-1185">Reference proteome</keyword>
<protein>
    <submittedName>
        <fullName evidence="3">Pentapeptide repeat-containing protein</fullName>
    </submittedName>
</protein>
<accession>A0A8A4TRL1</accession>
<name>A0A8A4TRL1_SULCO</name>
<dbReference type="Pfam" id="PF00805">
    <property type="entry name" value="Pentapeptide"/>
    <property type="match status" value="3"/>
</dbReference>
<keyword evidence="1" id="KW-0677">Repeat</keyword>
<feature type="transmembrane region" description="Helical" evidence="2">
    <location>
        <begin position="12"/>
        <end position="30"/>
    </location>
</feature>
<dbReference type="PANTHER" id="PTHR47485">
    <property type="entry name" value="THYLAKOID LUMENAL 17.4 KDA PROTEIN, CHLOROPLASTIC"/>
    <property type="match status" value="1"/>
</dbReference>
<dbReference type="PANTHER" id="PTHR47485:SF1">
    <property type="entry name" value="THYLAKOID LUMENAL 17.4 KDA PROTEIN, CHLOROPLASTIC"/>
    <property type="match status" value="1"/>
</dbReference>
<reference evidence="3" key="1">
    <citation type="submission" date="2021-03" db="EMBL/GenBank/DDBJ databases">
        <title>Acanthopleuribacteraceae sp. M133.</title>
        <authorList>
            <person name="Wang G."/>
        </authorList>
    </citation>
    <scope>NUCLEOTIDE SEQUENCE</scope>
    <source>
        <strain evidence="3">M133</strain>
    </source>
</reference>
<dbReference type="AlphaFoldDB" id="A0A8A4TRL1"/>
<evidence type="ECO:0000256" key="1">
    <source>
        <dbReference type="ARBA" id="ARBA00022737"/>
    </source>
</evidence>
<dbReference type="Proteomes" id="UP000663929">
    <property type="component" value="Chromosome"/>
</dbReference>
<organism evidence="3 4">
    <name type="scientific">Sulfidibacter corallicola</name>
    <dbReference type="NCBI Taxonomy" id="2818388"/>
    <lineage>
        <taxon>Bacteria</taxon>
        <taxon>Pseudomonadati</taxon>
        <taxon>Acidobacteriota</taxon>
        <taxon>Holophagae</taxon>
        <taxon>Acanthopleuribacterales</taxon>
        <taxon>Acanthopleuribacteraceae</taxon>
        <taxon>Sulfidibacter</taxon>
    </lineage>
</organism>
<dbReference type="Gene3D" id="2.160.20.80">
    <property type="entry name" value="E3 ubiquitin-protein ligase SopA"/>
    <property type="match status" value="1"/>
</dbReference>
<dbReference type="EMBL" id="CP071793">
    <property type="protein sequence ID" value="QTD51658.1"/>
    <property type="molecule type" value="Genomic_DNA"/>
</dbReference>
<sequence>MKKTSGLRIDPQLSISLSLFAVLGVVIAFFNKAVGTEWGSFVLVLNNTFMNIFVFGIVLVWLDKKQRRRRLTKTYLEQLEDFRFWRSEEGVWRKVGIMRRLKEFEEPLPSLKGMELEHAILEDFDLRGQILDHANLCKAFLWKAKLTRTSLERAVLERTYLEQAHMEGANLTKVYAGMADFREANISQAKLVCANLELALFIQTEARQSDFEGANLAGAQFDGADLSGSLFHRANLMGADFNGAIIADCDFRGAELSGAKNLTIDQLKGALIDESTHLPDTMTTYRDTLLESLAKRDLAPVASNFQGQVPAYRAKPDMEDFARCRGRLDMY</sequence>
<gene>
    <name evidence="3" type="ORF">J3U87_04240</name>
</gene>
<keyword evidence="2" id="KW-0812">Transmembrane</keyword>
<feature type="transmembrane region" description="Helical" evidence="2">
    <location>
        <begin position="42"/>
        <end position="62"/>
    </location>
</feature>
<dbReference type="SUPFAM" id="SSF141571">
    <property type="entry name" value="Pentapeptide repeat-like"/>
    <property type="match status" value="1"/>
</dbReference>
<evidence type="ECO:0000256" key="2">
    <source>
        <dbReference type="SAM" id="Phobius"/>
    </source>
</evidence>
<evidence type="ECO:0000313" key="4">
    <source>
        <dbReference type="Proteomes" id="UP000663929"/>
    </source>
</evidence>
<dbReference type="InterPro" id="IPR001646">
    <property type="entry name" value="5peptide_repeat"/>
</dbReference>
<proteinExistence type="predicted"/>